<dbReference type="AlphaFoldDB" id="A0AAW1W4R0"/>
<sequence>MVLAPQVKQVAVAVLVETSYTAGEIRPSCVIHIDGGGGAGNNDVGGGGAGNNDVGGGGGDGNNDVVGGGGGENVNGNDGDGNSGGGGDRGRNAGDGRDGGCGGGGGSGDGDGGRTGTLRLKFRRPLTIGGGGGDIAAVGTLLGSSICREAEGASSKAETLKPSPGAGGGDLSLIGNLLGSSTWKEAASEALLPSLKPDPAASPRINTTKVAMNKYETIFTTIPISIS</sequence>
<dbReference type="EMBL" id="JBEDUW010000006">
    <property type="protein sequence ID" value="KAK9919467.1"/>
    <property type="molecule type" value="Genomic_DNA"/>
</dbReference>
<comment type="caution">
    <text evidence="2">The sequence shown here is derived from an EMBL/GenBank/DDBJ whole genome shotgun (WGS) entry which is preliminary data.</text>
</comment>
<feature type="compositionally biased region" description="Basic and acidic residues" evidence="1">
    <location>
        <begin position="88"/>
        <end position="98"/>
    </location>
</feature>
<keyword evidence="3" id="KW-1185">Reference proteome</keyword>
<proteinExistence type="predicted"/>
<evidence type="ECO:0000313" key="3">
    <source>
        <dbReference type="Proteomes" id="UP001457282"/>
    </source>
</evidence>
<protein>
    <submittedName>
        <fullName evidence="2">Uncharacterized protein</fullName>
    </submittedName>
</protein>
<dbReference type="Proteomes" id="UP001457282">
    <property type="component" value="Unassembled WGS sequence"/>
</dbReference>
<feature type="compositionally biased region" description="Gly residues" evidence="1">
    <location>
        <begin position="99"/>
        <end position="115"/>
    </location>
</feature>
<name>A0AAW1W4R0_RUBAR</name>
<reference evidence="2 3" key="1">
    <citation type="journal article" date="2023" name="G3 (Bethesda)">
        <title>A chromosome-length genome assembly and annotation of blackberry (Rubus argutus, cv. 'Hillquist').</title>
        <authorList>
            <person name="Bruna T."/>
            <person name="Aryal R."/>
            <person name="Dudchenko O."/>
            <person name="Sargent D.J."/>
            <person name="Mead D."/>
            <person name="Buti M."/>
            <person name="Cavallini A."/>
            <person name="Hytonen T."/>
            <person name="Andres J."/>
            <person name="Pham M."/>
            <person name="Weisz D."/>
            <person name="Mascagni F."/>
            <person name="Usai G."/>
            <person name="Natali L."/>
            <person name="Bassil N."/>
            <person name="Fernandez G.E."/>
            <person name="Lomsadze A."/>
            <person name="Armour M."/>
            <person name="Olukolu B."/>
            <person name="Poorten T."/>
            <person name="Britton C."/>
            <person name="Davik J."/>
            <person name="Ashrafi H."/>
            <person name="Aiden E.L."/>
            <person name="Borodovsky M."/>
            <person name="Worthington M."/>
        </authorList>
    </citation>
    <scope>NUCLEOTIDE SEQUENCE [LARGE SCALE GENOMIC DNA]</scope>
    <source>
        <strain evidence="2">PI 553951</strain>
    </source>
</reference>
<feature type="region of interest" description="Disordered" evidence="1">
    <location>
        <begin position="50"/>
        <end position="117"/>
    </location>
</feature>
<accession>A0AAW1W4R0</accession>
<feature type="compositionally biased region" description="Gly residues" evidence="1">
    <location>
        <begin position="50"/>
        <end position="87"/>
    </location>
</feature>
<gene>
    <name evidence="2" type="ORF">M0R45_028059</name>
</gene>
<organism evidence="2 3">
    <name type="scientific">Rubus argutus</name>
    <name type="common">Southern blackberry</name>
    <dbReference type="NCBI Taxonomy" id="59490"/>
    <lineage>
        <taxon>Eukaryota</taxon>
        <taxon>Viridiplantae</taxon>
        <taxon>Streptophyta</taxon>
        <taxon>Embryophyta</taxon>
        <taxon>Tracheophyta</taxon>
        <taxon>Spermatophyta</taxon>
        <taxon>Magnoliopsida</taxon>
        <taxon>eudicotyledons</taxon>
        <taxon>Gunneridae</taxon>
        <taxon>Pentapetalae</taxon>
        <taxon>rosids</taxon>
        <taxon>fabids</taxon>
        <taxon>Rosales</taxon>
        <taxon>Rosaceae</taxon>
        <taxon>Rosoideae</taxon>
        <taxon>Rosoideae incertae sedis</taxon>
        <taxon>Rubus</taxon>
    </lineage>
</organism>
<evidence type="ECO:0000313" key="2">
    <source>
        <dbReference type="EMBL" id="KAK9919467.1"/>
    </source>
</evidence>
<evidence type="ECO:0000256" key="1">
    <source>
        <dbReference type="SAM" id="MobiDB-lite"/>
    </source>
</evidence>